<evidence type="ECO:0000313" key="3">
    <source>
        <dbReference type="EMBL" id="PZG36356.1"/>
    </source>
</evidence>
<proteinExistence type="predicted"/>
<accession>A0A2W2FGI4</accession>
<evidence type="ECO:0008006" key="5">
    <source>
        <dbReference type="Google" id="ProtNLM"/>
    </source>
</evidence>
<dbReference type="NCBIfam" id="NF038083">
    <property type="entry name" value="CU044_5270_fam"/>
    <property type="match status" value="1"/>
</dbReference>
<evidence type="ECO:0000256" key="2">
    <source>
        <dbReference type="SAM" id="Phobius"/>
    </source>
</evidence>
<dbReference type="Proteomes" id="UP000248544">
    <property type="component" value="Unassembled WGS sequence"/>
</dbReference>
<keyword evidence="2" id="KW-0472">Membrane</keyword>
<protein>
    <recommendedName>
        <fullName evidence="5">CU044_5270 family protein</fullName>
    </recommendedName>
</protein>
<feature type="compositionally biased region" description="Polar residues" evidence="1">
    <location>
        <begin position="348"/>
        <end position="358"/>
    </location>
</feature>
<keyword evidence="2" id="KW-1133">Transmembrane helix</keyword>
<reference evidence="3 4" key="1">
    <citation type="submission" date="2018-01" db="EMBL/GenBank/DDBJ databases">
        <title>Draft genome sequence of Sphaerisporangium sp. 7K107.</title>
        <authorList>
            <person name="Sahin N."/>
            <person name="Saygin H."/>
            <person name="Ay H."/>
        </authorList>
    </citation>
    <scope>NUCLEOTIDE SEQUENCE [LARGE SCALE GENOMIC DNA]</scope>
    <source>
        <strain evidence="3 4">7K107</strain>
    </source>
</reference>
<feature type="region of interest" description="Disordered" evidence="1">
    <location>
        <begin position="348"/>
        <end position="370"/>
    </location>
</feature>
<keyword evidence="4" id="KW-1185">Reference proteome</keyword>
<comment type="caution">
    <text evidence="3">The sequence shown here is derived from an EMBL/GenBank/DDBJ whole genome shotgun (WGS) entry which is preliminary data.</text>
</comment>
<feature type="transmembrane region" description="Helical" evidence="2">
    <location>
        <begin position="66"/>
        <end position="86"/>
    </location>
</feature>
<gene>
    <name evidence="3" type="ORF">C1I98_26895</name>
</gene>
<sequence length="370" mass="40299">MDDLAAIRQQCAVPGPSAETVTRGRARVLALIEQEHASTGLAGRTGSRRSAPRSAGRSPRRNRWPAFGLGLTTAVTVVTLVLSQAAQPPARPSAQQILLAAAASVGKQPADGDWWGIKLIKGVRQREPGGRYTLQVTAAEETWIQAAQQEFHWTVRQYLGARPATLPDEQAWRADGSPAAWTYRDGVGRALLLGADYERLTMGPGQARSDEWADTNWRLVLVDKPLTEMEELPQDPERLRALLQPPQGDTTDLVNNLAELIVQVPVSSQVRAAAYELMASLPAVTTKGQATDQLGRTGQAIVYLKPDPEHPGRQERMRLIVDPATGAPLALEELSPDTHEIVEFSAVESTAWTDQKPNLPNPHPLDENTQ</sequence>
<dbReference type="RefSeq" id="WP_111170220.1">
    <property type="nucleotide sequence ID" value="NZ_POUA01000260.1"/>
</dbReference>
<dbReference type="AlphaFoldDB" id="A0A2W2FGI4"/>
<organism evidence="3 4">
    <name type="scientific">Spongiactinospora gelatinilytica</name>
    <dbReference type="NCBI Taxonomy" id="2666298"/>
    <lineage>
        <taxon>Bacteria</taxon>
        <taxon>Bacillati</taxon>
        <taxon>Actinomycetota</taxon>
        <taxon>Actinomycetes</taxon>
        <taxon>Streptosporangiales</taxon>
        <taxon>Streptosporangiaceae</taxon>
        <taxon>Spongiactinospora</taxon>
    </lineage>
</organism>
<name>A0A2W2FGI4_9ACTN</name>
<evidence type="ECO:0000256" key="1">
    <source>
        <dbReference type="SAM" id="MobiDB-lite"/>
    </source>
</evidence>
<evidence type="ECO:0000313" key="4">
    <source>
        <dbReference type="Proteomes" id="UP000248544"/>
    </source>
</evidence>
<feature type="region of interest" description="Disordered" evidence="1">
    <location>
        <begin position="39"/>
        <end position="63"/>
    </location>
</feature>
<dbReference type="InterPro" id="IPR047789">
    <property type="entry name" value="CU044_5270-like"/>
</dbReference>
<dbReference type="EMBL" id="POUA01000260">
    <property type="protein sequence ID" value="PZG36356.1"/>
    <property type="molecule type" value="Genomic_DNA"/>
</dbReference>
<keyword evidence="2" id="KW-0812">Transmembrane</keyword>